<dbReference type="GO" id="GO:0005737">
    <property type="term" value="C:cytoplasm"/>
    <property type="evidence" value="ECO:0007669"/>
    <property type="project" value="InterPro"/>
</dbReference>
<reference evidence="13 14" key="1">
    <citation type="submission" date="2022-04" db="EMBL/GenBank/DDBJ databases">
        <title>Chromosome-level reference genomes for two strains of Caenorhabditis briggsae: an improved platform for comparative genomics.</title>
        <authorList>
            <person name="Stevens L."/>
            <person name="Andersen E."/>
        </authorList>
    </citation>
    <scope>NUCLEOTIDE SEQUENCE [LARGE SCALE GENOMIC DNA]</scope>
    <source>
        <strain evidence="13">VX34</strain>
        <tissue evidence="13">Whole-organism</tissue>
    </source>
</reference>
<gene>
    <name evidence="13" type="ORF">L5515_003428</name>
</gene>
<organism evidence="13 14">
    <name type="scientific">Caenorhabditis briggsae</name>
    <dbReference type="NCBI Taxonomy" id="6238"/>
    <lineage>
        <taxon>Eukaryota</taxon>
        <taxon>Metazoa</taxon>
        <taxon>Ecdysozoa</taxon>
        <taxon>Nematoda</taxon>
        <taxon>Chromadorea</taxon>
        <taxon>Rhabditida</taxon>
        <taxon>Rhabditina</taxon>
        <taxon>Rhabditomorpha</taxon>
        <taxon>Rhabditoidea</taxon>
        <taxon>Rhabditidae</taxon>
        <taxon>Peloderinae</taxon>
        <taxon>Caenorhabditis</taxon>
    </lineage>
</organism>
<evidence type="ECO:0000256" key="5">
    <source>
        <dbReference type="ARBA" id="ARBA00012864"/>
    </source>
</evidence>
<evidence type="ECO:0000259" key="12">
    <source>
        <dbReference type="Pfam" id="PF01979"/>
    </source>
</evidence>
<feature type="domain" description="Amidohydrolase-related" evidence="12">
    <location>
        <begin position="55"/>
        <end position="401"/>
    </location>
</feature>
<dbReference type="InterPro" id="IPR032466">
    <property type="entry name" value="Metal_Hydrolase"/>
</dbReference>
<dbReference type="EMBL" id="CP092622">
    <property type="protein sequence ID" value="UMM21983.1"/>
    <property type="molecule type" value="Genomic_DNA"/>
</dbReference>
<dbReference type="PANTHER" id="PTHR42752:SF1">
    <property type="entry name" value="IMIDAZOLONEPROPIONASE-RELATED"/>
    <property type="match status" value="1"/>
</dbReference>
<sequence length="403" mass="43403">MSNIKILNDASESLAILVDSKGKFAYIGDHSGAEELMSSSGDSEAVRILDSNGGIAIPGFVDGHSHPVFAGDRVHEFAMKLAGATYMEVQQAGGGIMFTTNKTREASEKELRSDFEEIAKKMLRSGTTTLEAKSGYGLNVDAEMKMLRVLATENPSIPLEVSATFCGAHAVPKGSTEAEQTRMICDELIPQIESEKKMGNLTNVENIDVFCEKDVFEVESSQKILKRGQEAGMAVNFHAEELKYIGGVEMGARIGARAMSHLEEISEEGIRLMSSSGSVAVLLPSTAFILRLTPPPARKLIGNGVIVALGSDFNPNAYCFAMPMIMHFACVTMKLSMPEALTAATLNSAHSIGRGKTHGAIAKGRNADFVILSANSWEHIIYRIAAHDDVIRHVIKNGNVVEV</sequence>
<evidence type="ECO:0000313" key="13">
    <source>
        <dbReference type="EMBL" id="UMM21983.1"/>
    </source>
</evidence>
<comment type="pathway">
    <text evidence="3">Amino-acid degradation; L-histidine degradation into L-glutamate; N-formimidoyl-L-glutamate from L-histidine: step 3/3.</text>
</comment>
<comment type="cofactor">
    <cofactor evidence="2">
        <name>Fe(3+)</name>
        <dbReference type="ChEBI" id="CHEBI:29034"/>
    </cofactor>
</comment>
<dbReference type="InterPro" id="IPR005920">
    <property type="entry name" value="HutI"/>
</dbReference>
<dbReference type="Pfam" id="PF01979">
    <property type="entry name" value="Amidohydro_1"/>
    <property type="match status" value="1"/>
</dbReference>
<evidence type="ECO:0000256" key="10">
    <source>
        <dbReference type="ARBA" id="ARBA00022833"/>
    </source>
</evidence>
<dbReference type="GO" id="GO:0050480">
    <property type="term" value="F:imidazolonepropionase activity"/>
    <property type="evidence" value="ECO:0007669"/>
    <property type="project" value="UniProtKB-EC"/>
</dbReference>
<dbReference type="Proteomes" id="UP000829354">
    <property type="component" value="Chromosome III"/>
</dbReference>
<evidence type="ECO:0000256" key="6">
    <source>
        <dbReference type="ARBA" id="ARBA00013406"/>
    </source>
</evidence>
<evidence type="ECO:0000313" key="14">
    <source>
        <dbReference type="Proteomes" id="UP000829354"/>
    </source>
</evidence>
<dbReference type="CDD" id="cd01296">
    <property type="entry name" value="Imidazolone-5PH"/>
    <property type="match status" value="1"/>
</dbReference>
<keyword evidence="8" id="KW-0378">Hydrolase</keyword>
<dbReference type="InterPro" id="IPR006680">
    <property type="entry name" value="Amidohydro-rel"/>
</dbReference>
<dbReference type="SUPFAM" id="SSF51338">
    <property type="entry name" value="Composite domain of metallo-dependent hydrolases"/>
    <property type="match status" value="1"/>
</dbReference>
<keyword evidence="10" id="KW-0862">Zinc</keyword>
<keyword evidence="11" id="KW-0408">Iron</keyword>
<dbReference type="PANTHER" id="PTHR42752">
    <property type="entry name" value="IMIDAZOLONEPROPIONASE"/>
    <property type="match status" value="1"/>
</dbReference>
<comment type="catalytic activity">
    <reaction evidence="1">
        <text>4-imidazolone-5-propanoate + H2O = N-formimidoyl-L-glutamate</text>
        <dbReference type="Rhea" id="RHEA:23660"/>
        <dbReference type="ChEBI" id="CHEBI:15377"/>
        <dbReference type="ChEBI" id="CHEBI:58928"/>
        <dbReference type="ChEBI" id="CHEBI:77893"/>
        <dbReference type="EC" id="3.5.2.7"/>
    </reaction>
</comment>
<dbReference type="Gene3D" id="3.20.20.140">
    <property type="entry name" value="Metal-dependent hydrolases"/>
    <property type="match status" value="1"/>
</dbReference>
<keyword evidence="9" id="KW-0369">Histidine metabolism</keyword>
<evidence type="ECO:0000256" key="4">
    <source>
        <dbReference type="ARBA" id="ARBA00008002"/>
    </source>
</evidence>
<proteinExistence type="inferred from homology"/>
<evidence type="ECO:0000256" key="7">
    <source>
        <dbReference type="ARBA" id="ARBA00022723"/>
    </source>
</evidence>
<dbReference type="GO" id="GO:0046872">
    <property type="term" value="F:metal ion binding"/>
    <property type="evidence" value="ECO:0007669"/>
    <property type="project" value="UniProtKB-KW"/>
</dbReference>
<keyword evidence="7" id="KW-0479">Metal-binding</keyword>
<evidence type="ECO:0000256" key="11">
    <source>
        <dbReference type="ARBA" id="ARBA00023004"/>
    </source>
</evidence>
<dbReference type="GO" id="GO:0019556">
    <property type="term" value="P:L-histidine catabolic process to glutamate and formamide"/>
    <property type="evidence" value="ECO:0007669"/>
    <property type="project" value="InterPro"/>
</dbReference>
<dbReference type="EC" id="3.5.2.7" evidence="5"/>
<name>A0AAE9EJ78_CAEBR</name>
<dbReference type="InterPro" id="IPR011059">
    <property type="entry name" value="Metal-dep_hydrolase_composite"/>
</dbReference>
<evidence type="ECO:0000256" key="1">
    <source>
        <dbReference type="ARBA" id="ARBA00000853"/>
    </source>
</evidence>
<evidence type="ECO:0000256" key="8">
    <source>
        <dbReference type="ARBA" id="ARBA00022801"/>
    </source>
</evidence>
<evidence type="ECO:0000256" key="9">
    <source>
        <dbReference type="ARBA" id="ARBA00022808"/>
    </source>
</evidence>
<dbReference type="FunFam" id="3.20.20.140:FF:000007">
    <property type="entry name" value="Imidazolonepropionase"/>
    <property type="match status" value="1"/>
</dbReference>
<dbReference type="SUPFAM" id="SSF51556">
    <property type="entry name" value="Metallo-dependent hydrolases"/>
    <property type="match status" value="1"/>
</dbReference>
<evidence type="ECO:0000256" key="2">
    <source>
        <dbReference type="ARBA" id="ARBA00001965"/>
    </source>
</evidence>
<protein>
    <recommendedName>
        <fullName evidence="6">Probable imidazolonepropionase</fullName>
        <ecNumber evidence="5">3.5.2.7</ecNumber>
    </recommendedName>
</protein>
<dbReference type="NCBIfam" id="TIGR01224">
    <property type="entry name" value="hutI"/>
    <property type="match status" value="1"/>
</dbReference>
<accession>A0AAE9EJ78</accession>
<keyword evidence="14" id="KW-1185">Reference proteome</keyword>
<dbReference type="AlphaFoldDB" id="A0AAE9EJ78"/>
<evidence type="ECO:0000256" key="3">
    <source>
        <dbReference type="ARBA" id="ARBA00004758"/>
    </source>
</evidence>
<comment type="similarity">
    <text evidence="4">Belongs to the metallo-dependent hydrolases superfamily. HutI family.</text>
</comment>